<keyword evidence="15" id="KW-0325">Glycoprotein</keyword>
<dbReference type="PROSITE" id="PS00022">
    <property type="entry name" value="EGF_1"/>
    <property type="match status" value="1"/>
</dbReference>
<evidence type="ECO:0000256" key="15">
    <source>
        <dbReference type="ARBA" id="ARBA00023180"/>
    </source>
</evidence>
<dbReference type="InterPro" id="IPR017857">
    <property type="entry name" value="Coagulation_fac-like_Gla_dom"/>
</dbReference>
<keyword evidence="6 19" id="KW-0245">EGF-like domain</keyword>
<reference evidence="26 27" key="1">
    <citation type="journal article" date="2013" name="Nat. Commun.">
        <title>Genome analysis reveals insights into physiology and longevity of the Brandt's bat Myotis brandtii.</title>
        <authorList>
            <person name="Seim I."/>
            <person name="Fang X."/>
            <person name="Xiong Z."/>
            <person name="Lobanov A.V."/>
            <person name="Huang Z."/>
            <person name="Ma S."/>
            <person name="Feng Y."/>
            <person name="Turanov A.A."/>
            <person name="Zhu Y."/>
            <person name="Lenz T.L."/>
            <person name="Gerashchenko M.V."/>
            <person name="Fan D."/>
            <person name="Hee Yim S."/>
            <person name="Yao X."/>
            <person name="Jordan D."/>
            <person name="Xiong Y."/>
            <person name="Ma Y."/>
            <person name="Lyapunov A.N."/>
            <person name="Chen G."/>
            <person name="Kulakova O.I."/>
            <person name="Sun Y."/>
            <person name="Lee S.G."/>
            <person name="Bronson R.T."/>
            <person name="Moskalev A.A."/>
            <person name="Sunyaev S.R."/>
            <person name="Zhang G."/>
            <person name="Krogh A."/>
            <person name="Wang J."/>
            <person name="Gladyshev V.N."/>
        </authorList>
    </citation>
    <scope>NUCLEOTIDE SEQUENCE [LARGE SCALE GENOMIC DNA]</scope>
</reference>
<dbReference type="MEROPS" id="S01.216"/>
<evidence type="ECO:0000256" key="2">
    <source>
        <dbReference type="ARBA" id="ARBA00004613"/>
    </source>
</evidence>
<dbReference type="InterPro" id="IPR000152">
    <property type="entry name" value="EGF-type_Asp/Asn_hydroxyl_site"/>
</dbReference>
<evidence type="ECO:0000256" key="6">
    <source>
        <dbReference type="ARBA" id="ARBA00022536"/>
    </source>
</evidence>
<organism evidence="26 27">
    <name type="scientific">Myotis brandtii</name>
    <name type="common">Brandt's bat</name>
    <dbReference type="NCBI Taxonomy" id="109478"/>
    <lineage>
        <taxon>Eukaryota</taxon>
        <taxon>Metazoa</taxon>
        <taxon>Chordata</taxon>
        <taxon>Craniata</taxon>
        <taxon>Vertebrata</taxon>
        <taxon>Euteleostomi</taxon>
        <taxon>Mammalia</taxon>
        <taxon>Eutheria</taxon>
        <taxon>Laurasiatheria</taxon>
        <taxon>Chiroptera</taxon>
        <taxon>Yangochiroptera</taxon>
        <taxon>Vespertilionidae</taxon>
        <taxon>Myotis</taxon>
    </lineage>
</organism>
<dbReference type="SUPFAM" id="SSF50494">
    <property type="entry name" value="Trypsin-like serine proteases"/>
    <property type="match status" value="1"/>
</dbReference>
<proteinExistence type="predicted"/>
<keyword evidence="7 20" id="KW-0645">Protease</keyword>
<dbReference type="PRINTS" id="PR00722">
    <property type="entry name" value="CHYMOTRYPSIN"/>
</dbReference>
<dbReference type="InterPro" id="IPR001881">
    <property type="entry name" value="EGF-like_Ca-bd_dom"/>
</dbReference>
<evidence type="ECO:0000256" key="9">
    <source>
        <dbReference type="ARBA" id="ARBA00022801"/>
    </source>
</evidence>
<dbReference type="PROSITE" id="PS00135">
    <property type="entry name" value="TRYPSIN_SER"/>
    <property type="match status" value="1"/>
</dbReference>
<dbReference type="Proteomes" id="UP000052978">
    <property type="component" value="Unassembled WGS sequence"/>
</dbReference>
<evidence type="ECO:0000256" key="11">
    <source>
        <dbReference type="ARBA" id="ARBA00022837"/>
    </source>
</evidence>
<feature type="region of interest" description="Disordered" evidence="21">
    <location>
        <begin position="177"/>
        <end position="242"/>
    </location>
</feature>
<dbReference type="PROSITE" id="PS01187">
    <property type="entry name" value="EGF_CA"/>
    <property type="match status" value="1"/>
</dbReference>
<name>S7Q6R4_MYOBR</name>
<dbReference type="PROSITE" id="PS50998">
    <property type="entry name" value="GLA_2"/>
    <property type="match status" value="2"/>
</dbReference>
<dbReference type="PRINTS" id="PR00001">
    <property type="entry name" value="GLABLOOD"/>
</dbReference>
<keyword evidence="8" id="KW-0356">Hemostasis</keyword>
<dbReference type="Gene3D" id="4.10.740.10">
    <property type="entry name" value="Coagulation Factor IX"/>
    <property type="match status" value="2"/>
</dbReference>
<dbReference type="eggNOG" id="ENOG502QS4N">
    <property type="taxonomic scope" value="Eukaryota"/>
</dbReference>
<evidence type="ECO:0000256" key="16">
    <source>
        <dbReference type="ARBA" id="ARBA00023278"/>
    </source>
</evidence>
<keyword evidence="11" id="KW-0106">Calcium</keyword>
<dbReference type="FunFam" id="4.10.740.10:FF:000001">
    <property type="entry name" value="vitamin K-dependent protein S"/>
    <property type="match status" value="2"/>
</dbReference>
<dbReference type="InterPro" id="IPR050442">
    <property type="entry name" value="Peptidase_S1_coag_factors"/>
</dbReference>
<dbReference type="SUPFAM" id="SSF57630">
    <property type="entry name" value="GLA-domain"/>
    <property type="match status" value="2"/>
</dbReference>
<evidence type="ECO:0000256" key="5">
    <source>
        <dbReference type="ARBA" id="ARBA00022525"/>
    </source>
</evidence>
<keyword evidence="10 20" id="KW-0720">Serine protease</keyword>
<dbReference type="EC" id="3.4.21.6" evidence="3"/>
<dbReference type="InterPro" id="IPR018114">
    <property type="entry name" value="TRYPSIN_HIS"/>
</dbReference>
<dbReference type="InterPro" id="IPR009003">
    <property type="entry name" value="Peptidase_S1_PA"/>
</dbReference>
<feature type="domain" description="Gla" evidence="25">
    <location>
        <begin position="503"/>
        <end position="552"/>
    </location>
</feature>
<dbReference type="InterPro" id="IPR000294">
    <property type="entry name" value="GLA_domain"/>
</dbReference>
<dbReference type="PROSITE" id="PS00010">
    <property type="entry name" value="ASX_HYDROXYL"/>
    <property type="match status" value="1"/>
</dbReference>
<dbReference type="GO" id="GO:0004252">
    <property type="term" value="F:serine-type endopeptidase activity"/>
    <property type="evidence" value="ECO:0007669"/>
    <property type="project" value="UniProtKB-EC"/>
</dbReference>
<evidence type="ECO:0000256" key="17">
    <source>
        <dbReference type="ARBA" id="ARBA00040873"/>
    </source>
</evidence>
<keyword evidence="13" id="KW-0865">Zymogen</keyword>
<dbReference type="CDD" id="cd00190">
    <property type="entry name" value="Tryp_SPc"/>
    <property type="match status" value="1"/>
</dbReference>
<dbReference type="SMART" id="SM00020">
    <property type="entry name" value="Tryp_SPc"/>
    <property type="match status" value="1"/>
</dbReference>
<evidence type="ECO:0000259" key="23">
    <source>
        <dbReference type="PROSITE" id="PS50026"/>
    </source>
</evidence>
<feature type="domain" description="Gla" evidence="25">
    <location>
        <begin position="37"/>
        <end position="83"/>
    </location>
</feature>
<dbReference type="PROSITE" id="PS01186">
    <property type="entry name" value="EGF_2"/>
    <property type="match status" value="1"/>
</dbReference>
<dbReference type="PROSITE" id="PS50026">
    <property type="entry name" value="EGF_3"/>
    <property type="match status" value="1"/>
</dbReference>
<accession>S7Q6R4</accession>
<keyword evidence="27" id="KW-1185">Reference proteome</keyword>
<dbReference type="InterPro" id="IPR043504">
    <property type="entry name" value="Peptidase_S1_PA_chymotrypsin"/>
</dbReference>
<dbReference type="InterPro" id="IPR033116">
    <property type="entry name" value="TRYPSIN_SER"/>
</dbReference>
<dbReference type="Pfam" id="PF00089">
    <property type="entry name" value="Trypsin"/>
    <property type="match status" value="1"/>
</dbReference>
<evidence type="ECO:0000256" key="3">
    <source>
        <dbReference type="ARBA" id="ARBA00012181"/>
    </source>
</evidence>
<keyword evidence="4" id="KW-0301">Gamma-carboxyglutamic acid</keyword>
<keyword evidence="16" id="KW-0379">Hydroxylation</keyword>
<dbReference type="GO" id="GO:0005509">
    <property type="term" value="F:calcium ion binding"/>
    <property type="evidence" value="ECO:0007669"/>
    <property type="project" value="InterPro"/>
</dbReference>
<evidence type="ECO:0000256" key="4">
    <source>
        <dbReference type="ARBA" id="ARBA00022479"/>
    </source>
</evidence>
<dbReference type="InterPro" id="IPR018097">
    <property type="entry name" value="EGF_Ca-bd_CS"/>
</dbReference>
<gene>
    <name evidence="26" type="ORF">D623_10030961</name>
</gene>
<feature type="signal peptide" evidence="22">
    <location>
        <begin position="1"/>
        <end position="23"/>
    </location>
</feature>
<dbReference type="InterPro" id="IPR035972">
    <property type="entry name" value="GLA-like_dom_SF"/>
</dbReference>
<dbReference type="PROSITE" id="PS00011">
    <property type="entry name" value="GLA_1"/>
    <property type="match status" value="1"/>
</dbReference>
<evidence type="ECO:0000256" key="12">
    <source>
        <dbReference type="ARBA" id="ARBA00023084"/>
    </source>
</evidence>
<keyword evidence="14 19" id="KW-1015">Disulfide bond</keyword>
<feature type="domain" description="EGF-like" evidence="23">
    <location>
        <begin position="83"/>
        <end position="119"/>
    </location>
</feature>
<evidence type="ECO:0000256" key="20">
    <source>
        <dbReference type="RuleBase" id="RU363034"/>
    </source>
</evidence>
<dbReference type="InterPro" id="IPR000742">
    <property type="entry name" value="EGF"/>
</dbReference>
<dbReference type="FunFam" id="2.40.10.10:FF:000013">
    <property type="entry name" value="Coagulation factor X"/>
    <property type="match status" value="1"/>
</dbReference>
<dbReference type="FunFam" id="2.10.25.10:FF:000162">
    <property type="entry name" value="Coagulation factor X (Predicted)"/>
    <property type="match status" value="1"/>
</dbReference>
<dbReference type="SMART" id="SM00179">
    <property type="entry name" value="EGF_CA"/>
    <property type="match status" value="1"/>
</dbReference>
<evidence type="ECO:0000256" key="18">
    <source>
        <dbReference type="ARBA" id="ARBA00041550"/>
    </source>
</evidence>
<evidence type="ECO:0000256" key="22">
    <source>
        <dbReference type="SAM" id="SignalP"/>
    </source>
</evidence>
<evidence type="ECO:0000313" key="26">
    <source>
        <dbReference type="EMBL" id="EPQ19063.1"/>
    </source>
</evidence>
<keyword evidence="12" id="KW-0094">Blood coagulation</keyword>
<keyword evidence="9 20" id="KW-0378">Hydrolase</keyword>
<dbReference type="EMBL" id="KE164597">
    <property type="protein sequence ID" value="EPQ19063.1"/>
    <property type="molecule type" value="Genomic_DNA"/>
</dbReference>
<dbReference type="GO" id="GO:0006508">
    <property type="term" value="P:proteolysis"/>
    <property type="evidence" value="ECO:0007669"/>
    <property type="project" value="UniProtKB-KW"/>
</dbReference>
<dbReference type="PANTHER" id="PTHR24278:SF28">
    <property type="entry name" value="COAGULATION FACTOR X"/>
    <property type="match status" value="1"/>
</dbReference>
<sequence length="630" mass="70621">MAGPLCLLLLSASLASLLSPGGSVFIKREHANSFLDRVNSLSEETKREDLESECVEETCHYEEIREVFEDTEKTNEFWNKYKDGDQCESNPCLNQGRCKDGLGEYTCTCQEGYEGRNCELPMRKFCSRNNGDCDQFCREEISVVCSCASGYILDDNDKSCISTESYPCGKLTLPQRRRPGSLTAHSSEDPPEDSGDLDPTRNPFDGDLDRTTNPFDGDLDTTTNPFDLPGLNNTQPSSAEENSLVRIVGGRDCKDGECPWQAHLIKENNEGFCGGTILNEFYILTAAHCLDQAKLFKVRVGDRNTEKEDGNEMVHEVEVITKHKEFDNKTFNCDIALLKLKTPIKFRMNVAPACLPEKDWAESTLMTQKSGIVSGFGRIHEMGRTSVTLKMLEVPYVDRNTCKLSTGFSITPNMFCAGYDSKLEDACQGDSGGPHVTRFKDTYFITGIISWGEGCARKGKFGIYTKVTNFLKWIERSMKKTKTRPQVFIKREHANSILDRVRRANSLFEEMKKGNLERECWEETCSYEEAREVFEDTEKTVRVGETGRPVVDGAGPEWRCCLAPLTCLWRLSVSPTLGLHSMPFCAVASATENSSGEAFWGGRWGTCLLLPLARLSFLFPHPPHISLFCG</sequence>
<comment type="subcellular location">
    <subcellularLocation>
        <location evidence="2">Secreted</location>
    </subcellularLocation>
</comment>
<dbReference type="PROSITE" id="PS50240">
    <property type="entry name" value="TRYPSIN_DOM"/>
    <property type="match status" value="1"/>
</dbReference>
<keyword evidence="5" id="KW-0964">Secreted</keyword>
<feature type="domain" description="Peptidase S1" evidence="24">
    <location>
        <begin position="247"/>
        <end position="479"/>
    </location>
</feature>
<dbReference type="SMART" id="SM00069">
    <property type="entry name" value="GLA"/>
    <property type="match status" value="2"/>
</dbReference>
<evidence type="ECO:0000259" key="25">
    <source>
        <dbReference type="PROSITE" id="PS50998"/>
    </source>
</evidence>
<comment type="catalytic activity">
    <reaction evidence="1">
        <text>Selective cleavage of Arg-|-Thr and then Arg-|-Ile bonds in prothrombin to form thrombin.</text>
        <dbReference type="EC" id="3.4.21.6"/>
    </reaction>
</comment>
<dbReference type="Pfam" id="PF00594">
    <property type="entry name" value="Gla"/>
    <property type="match status" value="2"/>
</dbReference>
<evidence type="ECO:0000256" key="19">
    <source>
        <dbReference type="PROSITE-ProRule" id="PRU00076"/>
    </source>
</evidence>
<protein>
    <recommendedName>
        <fullName evidence="17">Coagulation factor X</fullName>
        <ecNumber evidence="3">3.4.21.6</ecNumber>
    </recommendedName>
    <alternativeName>
        <fullName evidence="18">Stuart factor</fullName>
    </alternativeName>
</protein>
<dbReference type="PROSITE" id="PS00134">
    <property type="entry name" value="TRYPSIN_HIS"/>
    <property type="match status" value="1"/>
</dbReference>
<evidence type="ECO:0000259" key="24">
    <source>
        <dbReference type="PROSITE" id="PS50240"/>
    </source>
</evidence>
<comment type="caution">
    <text evidence="19">Lacks conserved residue(s) required for the propagation of feature annotation.</text>
</comment>
<dbReference type="CDD" id="cd00054">
    <property type="entry name" value="EGF_CA"/>
    <property type="match status" value="1"/>
</dbReference>
<keyword evidence="22" id="KW-0732">Signal</keyword>
<evidence type="ECO:0000313" key="27">
    <source>
        <dbReference type="Proteomes" id="UP000052978"/>
    </source>
</evidence>
<dbReference type="PANTHER" id="PTHR24278">
    <property type="entry name" value="COAGULATION FACTOR"/>
    <property type="match status" value="1"/>
</dbReference>
<dbReference type="InterPro" id="IPR001254">
    <property type="entry name" value="Trypsin_dom"/>
</dbReference>
<evidence type="ECO:0000256" key="1">
    <source>
        <dbReference type="ARBA" id="ARBA00001239"/>
    </source>
</evidence>
<evidence type="ECO:0000256" key="13">
    <source>
        <dbReference type="ARBA" id="ARBA00023145"/>
    </source>
</evidence>
<feature type="compositionally biased region" description="Polar residues" evidence="21">
    <location>
        <begin position="220"/>
        <end position="241"/>
    </location>
</feature>
<dbReference type="Gene3D" id="2.10.25.10">
    <property type="entry name" value="Laminin"/>
    <property type="match status" value="2"/>
</dbReference>
<feature type="disulfide bond" evidence="19">
    <location>
        <begin position="109"/>
        <end position="118"/>
    </location>
</feature>
<dbReference type="Pfam" id="PF00008">
    <property type="entry name" value="EGF"/>
    <property type="match status" value="1"/>
</dbReference>
<dbReference type="GO" id="GO:0007596">
    <property type="term" value="P:blood coagulation"/>
    <property type="evidence" value="ECO:0007669"/>
    <property type="project" value="UniProtKB-KW"/>
</dbReference>
<dbReference type="Gene3D" id="2.40.10.10">
    <property type="entry name" value="Trypsin-like serine proteases"/>
    <property type="match status" value="2"/>
</dbReference>
<dbReference type="AlphaFoldDB" id="S7Q6R4"/>
<dbReference type="GO" id="GO:0005615">
    <property type="term" value="C:extracellular space"/>
    <property type="evidence" value="ECO:0007669"/>
    <property type="project" value="TreeGrafter"/>
</dbReference>
<evidence type="ECO:0000256" key="7">
    <source>
        <dbReference type="ARBA" id="ARBA00022670"/>
    </source>
</evidence>
<dbReference type="SMART" id="SM00181">
    <property type="entry name" value="EGF"/>
    <property type="match status" value="2"/>
</dbReference>
<feature type="chain" id="PRO_5004555858" description="Coagulation factor X" evidence="22">
    <location>
        <begin position="24"/>
        <end position="630"/>
    </location>
</feature>
<evidence type="ECO:0000256" key="10">
    <source>
        <dbReference type="ARBA" id="ARBA00022825"/>
    </source>
</evidence>
<dbReference type="InterPro" id="IPR001314">
    <property type="entry name" value="Peptidase_S1A"/>
</dbReference>
<evidence type="ECO:0000256" key="21">
    <source>
        <dbReference type="SAM" id="MobiDB-lite"/>
    </source>
</evidence>
<evidence type="ECO:0000256" key="8">
    <source>
        <dbReference type="ARBA" id="ARBA00022696"/>
    </source>
</evidence>
<evidence type="ECO:0000256" key="14">
    <source>
        <dbReference type="ARBA" id="ARBA00023157"/>
    </source>
</evidence>